<keyword evidence="1" id="KW-0732">Signal</keyword>
<organism evidence="3 4">
    <name type="scientific">Marivirga tractuosa (strain ATCC 23168 / DSM 4126 / NBRC 15989 / NCIMB 1408 / VKM B-1430 / H-43)</name>
    <name type="common">Microscilla tractuosa</name>
    <name type="synonym">Flexibacter tractuosus</name>
    <dbReference type="NCBI Taxonomy" id="643867"/>
    <lineage>
        <taxon>Bacteria</taxon>
        <taxon>Pseudomonadati</taxon>
        <taxon>Bacteroidota</taxon>
        <taxon>Cytophagia</taxon>
        <taxon>Cytophagales</taxon>
        <taxon>Marivirgaceae</taxon>
        <taxon>Marivirga</taxon>
    </lineage>
</organism>
<feature type="domain" description="Outer membrane protein beta-barrel" evidence="2">
    <location>
        <begin position="21"/>
        <end position="186"/>
    </location>
</feature>
<evidence type="ECO:0000256" key="1">
    <source>
        <dbReference type="SAM" id="SignalP"/>
    </source>
</evidence>
<dbReference type="OrthoDB" id="978236at2"/>
<dbReference type="KEGG" id="mtt:Ftrac_2497"/>
<dbReference type="AlphaFoldDB" id="E4TN61"/>
<dbReference type="STRING" id="643867.Ftrac_2497"/>
<feature type="chain" id="PRO_5003189544" description="Outer membrane protein beta-barrel domain-containing protein" evidence="1">
    <location>
        <begin position="20"/>
        <end position="210"/>
    </location>
</feature>
<dbReference type="Pfam" id="PF13568">
    <property type="entry name" value="OMP_b-brl_2"/>
    <property type="match status" value="1"/>
</dbReference>
<sequence>MKKLLFSALFLFSVFISEAQVRFGFKAAPNISFNRIDAEADNTDFNTEGVGLRFQLGPIFDFEFKENHYFSTGIIFTSKRSAFSADSTITTPPTSYKEDYSPQYLQVPITLKLFTEEIGLDKKIYFQFGGTIDFMTNSEGEDENIVQSFRFIDLNSLLAVGMEYGIGINTKLFGGLIYQRGLLNAINKNIYGDSFKLRNDFVGLEVGIIF</sequence>
<dbReference type="EMBL" id="CP002349">
    <property type="protein sequence ID" value="ADR22475.1"/>
    <property type="molecule type" value="Genomic_DNA"/>
</dbReference>
<dbReference type="InterPro" id="IPR025665">
    <property type="entry name" value="Beta-barrel_OMP_2"/>
</dbReference>
<name>E4TN61_MARTH</name>
<dbReference type="HOGENOM" id="CLU_1297651_0_0_10"/>
<proteinExistence type="predicted"/>
<keyword evidence="4" id="KW-1185">Reference proteome</keyword>
<protein>
    <recommendedName>
        <fullName evidence="2">Outer membrane protein beta-barrel domain-containing protein</fullName>
    </recommendedName>
</protein>
<reference evidence="3 4" key="1">
    <citation type="journal article" date="2011" name="Stand. Genomic Sci.">
        <title>Complete genome sequence of Marivirga tractuosa type strain (H-43).</title>
        <authorList>
            <person name="Pagani I."/>
            <person name="Chertkov O."/>
            <person name="Lapidus A."/>
            <person name="Lucas S."/>
            <person name="Del Rio T.G."/>
            <person name="Tice H."/>
            <person name="Copeland A."/>
            <person name="Cheng J.F."/>
            <person name="Nolan M."/>
            <person name="Saunders E."/>
            <person name="Pitluck S."/>
            <person name="Held B."/>
            <person name="Goodwin L."/>
            <person name="Liolios K."/>
            <person name="Ovchinikova G."/>
            <person name="Ivanova N."/>
            <person name="Mavromatis K."/>
            <person name="Pati A."/>
            <person name="Chen A."/>
            <person name="Palaniappan K."/>
            <person name="Land M."/>
            <person name="Hauser L."/>
            <person name="Jeffries C.D."/>
            <person name="Detter J.C."/>
            <person name="Han C."/>
            <person name="Tapia R."/>
            <person name="Ngatchou-Djao O.D."/>
            <person name="Rohde M."/>
            <person name="Goker M."/>
            <person name="Spring S."/>
            <person name="Sikorski J."/>
            <person name="Woyke T."/>
            <person name="Bristow J."/>
            <person name="Eisen J.A."/>
            <person name="Markowitz V."/>
            <person name="Hugenholtz P."/>
            <person name="Klenk H.P."/>
            <person name="Kyrpides N.C."/>
        </authorList>
    </citation>
    <scope>NUCLEOTIDE SEQUENCE [LARGE SCALE GENOMIC DNA]</scope>
    <source>
        <strain evidence="4">ATCC 23168 / DSM 4126 / NBRC 15989 / NCIMB 1408 / VKM B-1430 / H-43</strain>
    </source>
</reference>
<dbReference type="RefSeq" id="WP_013454618.1">
    <property type="nucleotide sequence ID" value="NC_014759.1"/>
</dbReference>
<gene>
    <name evidence="3" type="ordered locus">Ftrac_2497</name>
</gene>
<feature type="signal peptide" evidence="1">
    <location>
        <begin position="1"/>
        <end position="19"/>
    </location>
</feature>
<evidence type="ECO:0000259" key="2">
    <source>
        <dbReference type="Pfam" id="PF13568"/>
    </source>
</evidence>
<evidence type="ECO:0000313" key="3">
    <source>
        <dbReference type="EMBL" id="ADR22475.1"/>
    </source>
</evidence>
<dbReference type="Proteomes" id="UP000008720">
    <property type="component" value="Chromosome"/>
</dbReference>
<accession>E4TN61</accession>
<dbReference type="eggNOG" id="ENOG5032XFW">
    <property type="taxonomic scope" value="Bacteria"/>
</dbReference>
<evidence type="ECO:0000313" key="4">
    <source>
        <dbReference type="Proteomes" id="UP000008720"/>
    </source>
</evidence>